<reference evidence="2 3" key="1">
    <citation type="submission" date="2016-10" db="EMBL/GenBank/DDBJ databases">
        <authorList>
            <person name="de Groot N.N."/>
        </authorList>
    </citation>
    <scope>NUCLEOTIDE SEQUENCE [LARGE SCALE GENOMIC DNA]</scope>
    <source>
        <strain evidence="3">EB21,IBRC-M 10013,KCTC 4048</strain>
    </source>
</reference>
<keyword evidence="1" id="KW-0812">Transmembrane</keyword>
<dbReference type="STRING" id="996166.SAMN05192554_12233"/>
<evidence type="ECO:0000313" key="2">
    <source>
        <dbReference type="EMBL" id="SDN24328.1"/>
    </source>
</evidence>
<feature type="transmembrane region" description="Helical" evidence="1">
    <location>
        <begin position="50"/>
        <end position="70"/>
    </location>
</feature>
<dbReference type="Proteomes" id="UP000199370">
    <property type="component" value="Unassembled WGS sequence"/>
</dbReference>
<sequence length="84" mass="8799">MAFDGADGVRSDDRWSVVRQLSVWSVLLATAIVMLDVAVALLLAVPGHGYSPFVAVIPLGFLVAFAVAAVRTLTAFRDGLAGAR</sequence>
<evidence type="ECO:0000256" key="1">
    <source>
        <dbReference type="SAM" id="Phobius"/>
    </source>
</evidence>
<keyword evidence="1" id="KW-1133">Transmembrane helix</keyword>
<feature type="transmembrane region" description="Helical" evidence="1">
    <location>
        <begin position="21"/>
        <end position="44"/>
    </location>
</feature>
<protein>
    <submittedName>
        <fullName evidence="2">Uncharacterized protein</fullName>
    </submittedName>
</protein>
<keyword evidence="1" id="KW-0472">Membrane</keyword>
<dbReference type="AlphaFoldDB" id="A0A1G9ZSS9"/>
<accession>A0A1G9ZSS9</accession>
<dbReference type="EMBL" id="FNIA01000022">
    <property type="protein sequence ID" value="SDN24328.1"/>
    <property type="molecule type" value="Genomic_DNA"/>
</dbReference>
<gene>
    <name evidence="2" type="ORF">SAMN05192554_12233</name>
</gene>
<keyword evidence="3" id="KW-1185">Reference proteome</keyword>
<proteinExistence type="predicted"/>
<evidence type="ECO:0000313" key="3">
    <source>
        <dbReference type="Proteomes" id="UP000199370"/>
    </source>
</evidence>
<name>A0A1G9ZSS9_9EURY</name>
<organism evidence="2 3">
    <name type="scientific">Haloarchaeobius iranensis</name>
    <dbReference type="NCBI Taxonomy" id="996166"/>
    <lineage>
        <taxon>Archaea</taxon>
        <taxon>Methanobacteriati</taxon>
        <taxon>Methanobacteriota</taxon>
        <taxon>Stenosarchaea group</taxon>
        <taxon>Halobacteria</taxon>
        <taxon>Halobacteriales</taxon>
        <taxon>Halorubellaceae</taxon>
        <taxon>Haloarchaeobius</taxon>
    </lineage>
</organism>